<evidence type="ECO:0000313" key="3">
    <source>
        <dbReference type="Proteomes" id="UP000250235"/>
    </source>
</evidence>
<dbReference type="AlphaFoldDB" id="A0A2Z7CIL3"/>
<dbReference type="SUPFAM" id="SSF56672">
    <property type="entry name" value="DNA/RNA polymerases"/>
    <property type="match status" value="1"/>
</dbReference>
<accession>A0A2Z7CIL3</accession>
<organism evidence="2 3">
    <name type="scientific">Dorcoceras hygrometricum</name>
    <dbReference type="NCBI Taxonomy" id="472368"/>
    <lineage>
        <taxon>Eukaryota</taxon>
        <taxon>Viridiplantae</taxon>
        <taxon>Streptophyta</taxon>
        <taxon>Embryophyta</taxon>
        <taxon>Tracheophyta</taxon>
        <taxon>Spermatophyta</taxon>
        <taxon>Magnoliopsida</taxon>
        <taxon>eudicotyledons</taxon>
        <taxon>Gunneridae</taxon>
        <taxon>Pentapetalae</taxon>
        <taxon>asterids</taxon>
        <taxon>lamiids</taxon>
        <taxon>Lamiales</taxon>
        <taxon>Gesneriaceae</taxon>
        <taxon>Didymocarpoideae</taxon>
        <taxon>Trichosporeae</taxon>
        <taxon>Loxocarpinae</taxon>
        <taxon>Dorcoceras</taxon>
    </lineage>
</organism>
<reference evidence="2 3" key="1">
    <citation type="journal article" date="2015" name="Proc. Natl. Acad. Sci. U.S.A.">
        <title>The resurrection genome of Boea hygrometrica: A blueprint for survival of dehydration.</title>
        <authorList>
            <person name="Xiao L."/>
            <person name="Yang G."/>
            <person name="Zhang L."/>
            <person name="Yang X."/>
            <person name="Zhao S."/>
            <person name="Ji Z."/>
            <person name="Zhou Q."/>
            <person name="Hu M."/>
            <person name="Wang Y."/>
            <person name="Chen M."/>
            <person name="Xu Y."/>
            <person name="Jin H."/>
            <person name="Xiao X."/>
            <person name="Hu G."/>
            <person name="Bao F."/>
            <person name="Hu Y."/>
            <person name="Wan P."/>
            <person name="Li L."/>
            <person name="Deng X."/>
            <person name="Kuang T."/>
            <person name="Xiang C."/>
            <person name="Zhu J.K."/>
            <person name="Oliver M.J."/>
            <person name="He Y."/>
        </authorList>
    </citation>
    <scope>NUCLEOTIDE SEQUENCE [LARGE SCALE GENOMIC DNA]</scope>
    <source>
        <strain evidence="3">cv. XS01</strain>
    </source>
</reference>
<dbReference type="Pfam" id="PF07727">
    <property type="entry name" value="RVT_2"/>
    <property type="match status" value="1"/>
</dbReference>
<feature type="domain" description="Reverse transcriptase Ty1/copia-type" evidence="1">
    <location>
        <begin position="63"/>
        <end position="152"/>
    </location>
</feature>
<dbReference type="OrthoDB" id="1922643at2759"/>
<dbReference type="InterPro" id="IPR013103">
    <property type="entry name" value="RVT_2"/>
</dbReference>
<dbReference type="PANTHER" id="PTHR11439">
    <property type="entry name" value="GAG-POL-RELATED RETROTRANSPOSON"/>
    <property type="match status" value="1"/>
</dbReference>
<dbReference type="EMBL" id="KQ996629">
    <property type="protein sequence ID" value="KZV44616.1"/>
    <property type="molecule type" value="Genomic_DNA"/>
</dbReference>
<gene>
    <name evidence="2" type="ORF">F511_33024</name>
</gene>
<dbReference type="CDD" id="cd09272">
    <property type="entry name" value="RNase_HI_RT_Ty1"/>
    <property type="match status" value="1"/>
</dbReference>
<dbReference type="PANTHER" id="PTHR11439:SF517">
    <property type="entry name" value="CYSTEINE-RICH RLK (RECEPTOR-LIKE PROTEIN KINASE) 8"/>
    <property type="match status" value="1"/>
</dbReference>
<proteinExistence type="predicted"/>
<evidence type="ECO:0000313" key="2">
    <source>
        <dbReference type="EMBL" id="KZV44616.1"/>
    </source>
</evidence>
<name>A0A2Z7CIL3_9LAMI</name>
<dbReference type="Proteomes" id="UP000250235">
    <property type="component" value="Unassembled WGS sequence"/>
</dbReference>
<evidence type="ECO:0000259" key="1">
    <source>
        <dbReference type="Pfam" id="PF07727"/>
    </source>
</evidence>
<sequence length="394" mass="45613">MDEEIHAIVKNDTWELTSLPKNHQVIGVKWVYKAKKNANGEVERYKARLVAKGYKQKHGVDYYVKKEDGYFLFVCIYVDDLIFTGNSSRMFDDFKKAMAREFEMSDMGLMSYYLGIQVRQTEENIFVSQEGYAKEVLKKFNMLNCKPVNTPMQFGTKLSRMKQDGEEEVDPTTFKSLVGSLRYLTCTRPDILFAVGIVSRFMENPTESHMMTAKRILRYIKGTVNYGIAYSSSNDFKLKGYCDSDFAGDIDDRKSTTGFVFFLGKNAISWSSKKQPIVTLSSCESEYVAATSCTCHAIWLRRLLKELHLEEEEATKIFIDNKSAMDLAKNPVFHERSKHIDTRYHFIRECIAKKEVELKHVKTMDKVADIFTKPLKFDSFEKLRFMLGVRKVQV</sequence>
<dbReference type="InterPro" id="IPR043502">
    <property type="entry name" value="DNA/RNA_pol_sf"/>
</dbReference>
<protein>
    <recommendedName>
        <fullName evidence="1">Reverse transcriptase Ty1/copia-type domain-containing protein</fullName>
    </recommendedName>
</protein>
<keyword evidence="3" id="KW-1185">Reference proteome</keyword>